<dbReference type="Gene3D" id="1.10.150.60">
    <property type="entry name" value="ARID DNA-binding domain"/>
    <property type="match status" value="1"/>
</dbReference>
<dbReference type="PROSITE" id="PS50118">
    <property type="entry name" value="HMG_BOX_2"/>
    <property type="match status" value="1"/>
</dbReference>
<feature type="region of interest" description="Disordered" evidence="2">
    <location>
        <begin position="1"/>
        <end position="49"/>
    </location>
</feature>
<dbReference type="SMART" id="SM00501">
    <property type="entry name" value="BRIGHT"/>
    <property type="match status" value="1"/>
</dbReference>
<dbReference type="InterPro" id="IPR036431">
    <property type="entry name" value="ARID_dom_sf"/>
</dbReference>
<dbReference type="Pfam" id="PF01388">
    <property type="entry name" value="ARID"/>
    <property type="match status" value="1"/>
</dbReference>
<keyword evidence="1" id="KW-0238">DNA-binding</keyword>
<dbReference type="AlphaFoldDB" id="A0AAP0X804"/>
<organism evidence="5 6">
    <name type="scientific">Liquidambar formosana</name>
    <name type="common">Formosan gum</name>
    <dbReference type="NCBI Taxonomy" id="63359"/>
    <lineage>
        <taxon>Eukaryota</taxon>
        <taxon>Viridiplantae</taxon>
        <taxon>Streptophyta</taxon>
        <taxon>Embryophyta</taxon>
        <taxon>Tracheophyta</taxon>
        <taxon>Spermatophyta</taxon>
        <taxon>Magnoliopsida</taxon>
        <taxon>eudicotyledons</taxon>
        <taxon>Gunneridae</taxon>
        <taxon>Pentapetalae</taxon>
        <taxon>Saxifragales</taxon>
        <taxon>Altingiaceae</taxon>
        <taxon>Liquidambar</taxon>
    </lineage>
</organism>
<evidence type="ECO:0000256" key="1">
    <source>
        <dbReference type="PROSITE-ProRule" id="PRU00267"/>
    </source>
</evidence>
<gene>
    <name evidence="5" type="ORF">L1049_021108</name>
</gene>
<dbReference type="PANTHER" id="PTHR46691:SF5">
    <property type="entry name" value="HMG (HIGH MOBILITY GROUP) BOX PROTEIN"/>
    <property type="match status" value="1"/>
</dbReference>
<reference evidence="5 6" key="1">
    <citation type="journal article" date="2024" name="Plant J.">
        <title>Genome sequences and population genomics reveal climatic adaptation and genomic divergence between two closely related sweetgum species.</title>
        <authorList>
            <person name="Xu W.Q."/>
            <person name="Ren C.Q."/>
            <person name="Zhang X.Y."/>
            <person name="Comes H.P."/>
            <person name="Liu X.H."/>
            <person name="Li Y.G."/>
            <person name="Kettle C.J."/>
            <person name="Jalonen R."/>
            <person name="Gaisberger H."/>
            <person name="Ma Y.Z."/>
            <person name="Qiu Y.X."/>
        </authorList>
    </citation>
    <scope>NUCLEOTIDE SEQUENCE [LARGE SCALE GENOMIC DNA]</scope>
    <source>
        <strain evidence="5">Hangzhou</strain>
    </source>
</reference>
<proteinExistence type="predicted"/>
<evidence type="ECO:0000259" key="3">
    <source>
        <dbReference type="PROSITE" id="PS50118"/>
    </source>
</evidence>
<dbReference type="GO" id="GO:0003677">
    <property type="term" value="F:DNA binding"/>
    <property type="evidence" value="ECO:0007669"/>
    <property type="project" value="UniProtKB-UniRule"/>
</dbReference>
<dbReference type="Gene3D" id="1.10.30.10">
    <property type="entry name" value="High mobility group box domain"/>
    <property type="match status" value="1"/>
</dbReference>
<dbReference type="GO" id="GO:0005634">
    <property type="term" value="C:nucleus"/>
    <property type="evidence" value="ECO:0007669"/>
    <property type="project" value="UniProtKB-UniRule"/>
</dbReference>
<keyword evidence="6" id="KW-1185">Reference proteome</keyword>
<dbReference type="InterPro" id="IPR036910">
    <property type="entry name" value="HMG_box_dom_sf"/>
</dbReference>
<comment type="caution">
    <text evidence="5">The sequence shown here is derived from an EMBL/GenBank/DDBJ whole genome shotgun (WGS) entry which is preliminary data.</text>
</comment>
<dbReference type="EMBL" id="JBBPBK010000001">
    <property type="protein sequence ID" value="KAK9293122.1"/>
    <property type="molecule type" value="Genomic_DNA"/>
</dbReference>
<accession>A0AAP0X804</accession>
<feature type="DNA-binding region" description="HMG box" evidence="1">
    <location>
        <begin position="221"/>
        <end position="290"/>
    </location>
</feature>
<dbReference type="SMART" id="SM00398">
    <property type="entry name" value="HMG"/>
    <property type="match status" value="1"/>
</dbReference>
<evidence type="ECO:0000313" key="6">
    <source>
        <dbReference type="Proteomes" id="UP001415857"/>
    </source>
</evidence>
<dbReference type="PANTHER" id="PTHR46691">
    <property type="entry name" value="HIGH MOBILITY GROUP B PROTEIN 9"/>
    <property type="match status" value="1"/>
</dbReference>
<feature type="compositionally biased region" description="Basic and acidic residues" evidence="2">
    <location>
        <begin position="200"/>
        <end position="219"/>
    </location>
</feature>
<feature type="region of interest" description="Disordered" evidence="2">
    <location>
        <begin position="188"/>
        <end position="221"/>
    </location>
</feature>
<dbReference type="InterPro" id="IPR001606">
    <property type="entry name" value="ARID_dom"/>
</dbReference>
<evidence type="ECO:0000256" key="2">
    <source>
        <dbReference type="SAM" id="MobiDB-lite"/>
    </source>
</evidence>
<sequence>MEGETEKVVAPGIEIDGCKSSASPNPNAGQCSASQGITTEPNGKHSSDNSESFYQKLSGLYESSGLSLLFNFRETIVDLYLLYKEVTERGGYHQVTKDGSWDDIVSAINLKCTVPKLSLQLQKLYSNLLYKFEQIYFYRTHVKVAAAPCHTFDTGISLTGKRKGWDSFSQLSTSHSAIEDAPMEKRQCKNNPCQVSTDSRTAELKLRTSSKNNERKDPDAPLGIRSPYQFFLKKECFRLKEMHGESLNGQNVRKMATDAWRCLSESDRQPYIEESRKDKERYGQEMTAYKERRNMQDTKTGNRPCNSKTIVNYHHHTPLRTAGDYYVTSLPDAENFPVDEAMIESAIKLMENAQPNDPMFQIYWDDYCGSLDIPNE</sequence>
<dbReference type="SUPFAM" id="SSF46774">
    <property type="entry name" value="ARID-like"/>
    <property type="match status" value="1"/>
</dbReference>
<dbReference type="SUPFAM" id="SSF47095">
    <property type="entry name" value="HMG-box"/>
    <property type="match status" value="1"/>
</dbReference>
<protein>
    <submittedName>
        <fullName evidence="5">Uncharacterized protein</fullName>
    </submittedName>
</protein>
<feature type="domain" description="ARID" evidence="4">
    <location>
        <begin position="47"/>
        <end position="137"/>
    </location>
</feature>
<dbReference type="PROSITE" id="PS51011">
    <property type="entry name" value="ARID"/>
    <property type="match status" value="1"/>
</dbReference>
<dbReference type="Proteomes" id="UP001415857">
    <property type="component" value="Unassembled WGS sequence"/>
</dbReference>
<dbReference type="InterPro" id="IPR009071">
    <property type="entry name" value="HMG_box_dom"/>
</dbReference>
<name>A0AAP0X804_LIQFO</name>
<keyword evidence="1" id="KW-0539">Nucleus</keyword>
<evidence type="ECO:0000259" key="4">
    <source>
        <dbReference type="PROSITE" id="PS51011"/>
    </source>
</evidence>
<feature type="domain" description="HMG box" evidence="3">
    <location>
        <begin position="221"/>
        <end position="290"/>
    </location>
</feature>
<dbReference type="SMART" id="SM01014">
    <property type="entry name" value="ARID"/>
    <property type="match status" value="1"/>
</dbReference>
<dbReference type="Pfam" id="PF09011">
    <property type="entry name" value="HMG_box_2"/>
    <property type="match status" value="1"/>
</dbReference>
<feature type="compositionally biased region" description="Polar residues" evidence="2">
    <location>
        <begin position="189"/>
        <end position="199"/>
    </location>
</feature>
<feature type="compositionally biased region" description="Polar residues" evidence="2">
    <location>
        <begin position="20"/>
        <end position="41"/>
    </location>
</feature>
<evidence type="ECO:0000313" key="5">
    <source>
        <dbReference type="EMBL" id="KAK9293122.1"/>
    </source>
</evidence>